<sequence length="92" mass="10930">MIQTFRNKALERLLKEGNAKGIPKDLEKRIRRRLEVIDSATAIDDLRIPGYDLHQLKGDRRETWSIKVSGNWRITFTFRNNDAYDLNLEDYH</sequence>
<keyword evidence="2" id="KW-1185">Reference proteome</keyword>
<dbReference type="PANTHER" id="PTHR40266:SF2">
    <property type="entry name" value="TOXIN HIGB-1"/>
    <property type="match status" value="1"/>
</dbReference>
<evidence type="ECO:0000313" key="2">
    <source>
        <dbReference type="Proteomes" id="UP000636187"/>
    </source>
</evidence>
<dbReference type="Pfam" id="PF05015">
    <property type="entry name" value="HigB-like_toxin"/>
    <property type="match status" value="1"/>
</dbReference>
<dbReference type="InterPro" id="IPR035093">
    <property type="entry name" value="RelE/ParE_toxin_dom_sf"/>
</dbReference>
<dbReference type="Gene3D" id="3.30.2310.20">
    <property type="entry name" value="RelE-like"/>
    <property type="match status" value="1"/>
</dbReference>
<proteinExistence type="predicted"/>
<gene>
    <name evidence="1" type="ORF">H6G48_05510</name>
</gene>
<reference evidence="1 2" key="1">
    <citation type="journal article" date="2020" name="ISME J.">
        <title>Comparative genomics reveals insights into cyanobacterial evolution and habitat adaptation.</title>
        <authorList>
            <person name="Chen M.Y."/>
            <person name="Teng W.K."/>
            <person name="Zhao L."/>
            <person name="Hu C.X."/>
            <person name="Zhou Y.K."/>
            <person name="Han B.P."/>
            <person name="Song L.R."/>
            <person name="Shu W.S."/>
        </authorList>
    </citation>
    <scope>NUCLEOTIDE SEQUENCE [LARGE SCALE GENOMIC DNA]</scope>
    <source>
        <strain evidence="1 2">FACHB-1344</strain>
    </source>
</reference>
<protein>
    <submittedName>
        <fullName evidence="1">Type II toxin-antitoxin system RelE/ParE family toxin</fullName>
    </submittedName>
</protein>
<evidence type="ECO:0000313" key="1">
    <source>
        <dbReference type="EMBL" id="MBD2621168.1"/>
    </source>
</evidence>
<organism evidence="1 2">
    <name type="scientific">Microcystis flos-aquae FACHB-1344</name>
    <dbReference type="NCBI Taxonomy" id="2692899"/>
    <lineage>
        <taxon>Bacteria</taxon>
        <taxon>Bacillati</taxon>
        <taxon>Cyanobacteriota</taxon>
        <taxon>Cyanophyceae</taxon>
        <taxon>Oscillatoriophycideae</taxon>
        <taxon>Chroococcales</taxon>
        <taxon>Microcystaceae</taxon>
        <taxon>Microcystis</taxon>
    </lineage>
</organism>
<dbReference type="InterPro" id="IPR007711">
    <property type="entry name" value="HigB-1"/>
</dbReference>
<dbReference type="SUPFAM" id="SSF143011">
    <property type="entry name" value="RelE-like"/>
    <property type="match status" value="1"/>
</dbReference>
<dbReference type="RefSeq" id="WP_190719898.1">
    <property type="nucleotide sequence ID" value="NZ_JACJSW010000073.1"/>
</dbReference>
<dbReference type="PANTHER" id="PTHR40266">
    <property type="entry name" value="TOXIN HIGB-1"/>
    <property type="match status" value="1"/>
</dbReference>
<dbReference type="EMBL" id="JACJSW010000073">
    <property type="protein sequence ID" value="MBD2621168.1"/>
    <property type="molecule type" value="Genomic_DNA"/>
</dbReference>
<dbReference type="Proteomes" id="UP000636187">
    <property type="component" value="Unassembled WGS sequence"/>
</dbReference>
<comment type="caution">
    <text evidence="1">The sequence shown here is derived from an EMBL/GenBank/DDBJ whole genome shotgun (WGS) entry which is preliminary data.</text>
</comment>
<accession>A0ABR8HNY5</accession>
<name>A0ABR8HNY5_9CHRO</name>